<feature type="disulfide bond" evidence="17">
    <location>
        <begin position="566"/>
        <end position="604"/>
    </location>
</feature>
<evidence type="ECO:0000256" key="1">
    <source>
        <dbReference type="ARBA" id="ARBA00004498"/>
    </source>
</evidence>
<sequence>MTIYLNTGLGLVFSLIHLFVALGLLSVVENTKIHKSGSFPQKPPEYEVVNPTRVDAKGHFLSNFLPHHGSRIQRRHVLEKTRSPERVFYHLLHRGNSLHFNLSLNSHFLATGFLTERRYGGLDGAKLQRHTPSLCHFLGEVWDESTGKGKAAISTCDGLTGLFTVSEEEFFIQPVERTSSVSEEPQAHLISKRHSPLNQSPAERPVSGTRQADSNSTCGVQGITHPLWQRRRWETRRSARRGRRVRQRSVTTEKWVETLVVADPKMVEYHGSQGVESYVLAVMNIVSGLFRDASIGNAIHIVVVRLILLEEEEEELKITHHADSSLSSFCKWQKGLNMKGDDHPLHHDVAVLLTRKDICTSINKPCETLGLSHVAGMCQPHRSCSINEDTGLPLAFTVAHELGHNFGIQHDGNSNDCEPIGKKPFIMSPQLLYGTLRPSWSRCSRQYITRFLDRGWGWCLDDPPLRNELSQTPMPPGLLYSAAHQCRLQYGPQSLLCDDVDNVCSTLWCTVGSTCHSKMDGAVDGTNCGEGKWCFRGECIPAGHRPEGVNGGWSSWSGWTACSRTCGVGVLSAHRDCDNPVPKYGGRYCLGERRRYRTCNKTPCFSELPSFRDLQCGHFNTMAYKGNFHKWVAVNNRDYACELHCRPLNEHFSEKMLDAVADGTRCSETNTSRDMCINGVCKNVGCDFVIDSNALEDRCGVCQGDGSTCKTVTKTFEKSEGLGYVDIGLIPEGARDIRVEEMAAAGNFLALRSDKPDTYFLNGGWTIQWNGEYKAAGTVFTYERTGHLENLTSPGPTKEPLWIQLLFQETNPGVRYEYTIRQEYSEDNTTVMSDFFWKFGSWTECSASCGAGVQRQIVHCVERTSGIVEEHFCDAIIRPDDEQTICQKEQCPPTWWAGEWQKCSSSCGLSGLTKRTVLCIQAVDLEERQALQHTECKHMAKPESVTSCNTHVPCPADWISGSWADCSLTCGTGVHQRNVTCSWNTGVACDSHRRPPVTSSCHVRDCQVVADNFGREDDWSGSGWTSNQGVNEINSIPEVGHSAPKQTPSTRAQPRAHNELDNVIEAEFPPRHHVDKGNQPIEKNVKVDDFYYDYNFINFHEDLAYDVVDTENSVTEEQESLPIQQEHVPEPTTEENIARSRWFDLSATFPTAVMSQYTDYDKRLRESNSTGQANPRLTNCSFKVTAYPSSQESVTAHSISGHQETSADTLPVIETPLPPNGGPLLPALSKLTHSTWPGSTEELPTRPTLIERTAPDGSPLRTHLEPSSSYGDDNEMNVPLEIPRGKSETQPPEITPATSVSLTQAETMTLPSQGPAGSALSDLSSGSVPGPTKLPIPASNQATAAAYWVVGNWSSCSTSCGLGAIWRRLACSTGIDLDCDPAKRPAPARRCYLRPCSAWRTGEWSKCSASCGGGVTLREVQCFDMRDPRPLRPFHCQAISQRPRTHMPCNVQPCLEWYTSSWGQCSEVCGGGEQQRMVTCPEEGQCDQDLKLAHIQSCNSQPCAQWLTGSWGQCSLLCGGGVQHRLIKCVDTRAEMEDEMDQAQCEPQPMPQSTKKCNLHECESASSVCLGDQLTFRFCQTLHWLGRCRLPTVQAQCCRTCGQRSRGQGRTSHR</sequence>
<dbReference type="SUPFAM" id="SSF55486">
    <property type="entry name" value="Metalloproteases ('zincins'), catalytic domain"/>
    <property type="match status" value="1"/>
</dbReference>
<dbReference type="InterPro" id="IPR010294">
    <property type="entry name" value="ADAMTS_spacer1"/>
</dbReference>
<dbReference type="GO" id="GO:0030198">
    <property type="term" value="P:extracellular matrix organization"/>
    <property type="evidence" value="ECO:0007669"/>
    <property type="project" value="InterPro"/>
</dbReference>
<evidence type="ECO:0000256" key="2">
    <source>
        <dbReference type="ARBA" id="ARBA00022525"/>
    </source>
</evidence>
<dbReference type="InterPro" id="IPR000884">
    <property type="entry name" value="TSP1_rpt"/>
</dbReference>
<evidence type="ECO:0000256" key="5">
    <source>
        <dbReference type="ARBA" id="ARBA00022685"/>
    </source>
</evidence>
<dbReference type="SUPFAM" id="SSF82895">
    <property type="entry name" value="TSP-1 type 1 repeat"/>
    <property type="match status" value="8"/>
</dbReference>
<dbReference type="GO" id="GO:0004222">
    <property type="term" value="F:metalloendopeptidase activity"/>
    <property type="evidence" value="ECO:0007669"/>
    <property type="project" value="InterPro"/>
</dbReference>
<evidence type="ECO:0000256" key="14">
    <source>
        <dbReference type="ARBA" id="ARBA00023180"/>
    </source>
</evidence>
<evidence type="ECO:0000256" key="20">
    <source>
        <dbReference type="SAM" id="Phobius"/>
    </source>
</evidence>
<keyword evidence="13 17" id="KW-1015">Disulfide bond</keyword>
<keyword evidence="20" id="KW-0812">Transmembrane</keyword>
<dbReference type="PROSITE" id="PS50215">
    <property type="entry name" value="ADAM_MEPRO"/>
    <property type="match status" value="1"/>
</dbReference>
<evidence type="ECO:0000259" key="21">
    <source>
        <dbReference type="PROSITE" id="PS50215"/>
    </source>
</evidence>
<feature type="region of interest" description="Disordered" evidence="19">
    <location>
        <begin position="1211"/>
        <end position="1295"/>
    </location>
</feature>
<dbReference type="Gene3D" id="3.40.390.10">
    <property type="entry name" value="Collagenase (Catalytic Domain)"/>
    <property type="match status" value="1"/>
</dbReference>
<evidence type="ECO:0000256" key="17">
    <source>
        <dbReference type="PIRSR" id="PIRSR613273-3"/>
    </source>
</evidence>
<dbReference type="InterPro" id="IPR001590">
    <property type="entry name" value="Peptidase_M12B"/>
</dbReference>
<dbReference type="Proteomes" id="UP000694546">
    <property type="component" value="Chromosome 14"/>
</dbReference>
<feature type="binding site" evidence="16">
    <location>
        <position position="257"/>
    </location>
    <ligand>
        <name>Ca(2+)</name>
        <dbReference type="ChEBI" id="CHEBI:29108"/>
        <label>2</label>
    </ligand>
</feature>
<keyword evidence="14" id="KW-0325">Glycoprotein</keyword>
<dbReference type="SMART" id="SM00608">
    <property type="entry name" value="ACR"/>
    <property type="match status" value="1"/>
</dbReference>
<feature type="disulfide bond" evidence="17">
    <location>
        <begin position="378"/>
        <end position="459"/>
    </location>
</feature>
<dbReference type="Ensembl" id="ENSGMOT00000026950.1">
    <property type="protein sequence ID" value="ENSGMOP00000053459.1"/>
    <property type="gene ID" value="ENSGMOG00000015813.2"/>
</dbReference>
<accession>A0A8C5BVJ7</accession>
<evidence type="ECO:0000313" key="24">
    <source>
        <dbReference type="Proteomes" id="UP000694546"/>
    </source>
</evidence>
<evidence type="ECO:0000256" key="15">
    <source>
        <dbReference type="PIRSR" id="PIRSR613273-1"/>
    </source>
</evidence>
<dbReference type="Pfam" id="PF01421">
    <property type="entry name" value="Reprolysin"/>
    <property type="match status" value="1"/>
</dbReference>
<feature type="domain" description="PLAC" evidence="22">
    <location>
        <begin position="1565"/>
        <end position="1605"/>
    </location>
</feature>
<evidence type="ECO:0000256" key="7">
    <source>
        <dbReference type="ARBA" id="ARBA00022729"/>
    </source>
</evidence>
<proteinExistence type="predicted"/>
<feature type="binding site" evidence="16">
    <location>
        <position position="462"/>
    </location>
    <ligand>
        <name>Ca(2+)</name>
        <dbReference type="ChEBI" id="CHEBI:29108"/>
        <label>1</label>
    </ligand>
</feature>
<dbReference type="Pfam" id="PF01562">
    <property type="entry name" value="Pep_M12B_propep"/>
    <property type="match status" value="1"/>
</dbReference>
<feature type="binding site" evidence="16">
    <location>
        <position position="341"/>
    </location>
    <ligand>
        <name>Ca(2+)</name>
        <dbReference type="ChEBI" id="CHEBI:29108"/>
        <label>2</label>
    </ligand>
</feature>
<feature type="disulfide bond" evidence="17">
    <location>
        <begin position="577"/>
        <end position="589"/>
    </location>
</feature>
<dbReference type="SMART" id="SM00209">
    <property type="entry name" value="TSP1"/>
    <property type="match status" value="8"/>
</dbReference>
<feature type="disulfide bond" evidence="17">
    <location>
        <begin position="417"/>
        <end position="443"/>
    </location>
</feature>
<feature type="binding site" evidence="16">
    <location>
        <position position="348"/>
    </location>
    <ligand>
        <name>Ca(2+)</name>
        <dbReference type="ChEBI" id="CHEBI:29108"/>
        <label>1</label>
    </ligand>
</feature>
<keyword evidence="24" id="KW-1185">Reference proteome</keyword>
<feature type="binding site" evidence="16">
    <location>
        <position position="257"/>
    </location>
    <ligand>
        <name>Ca(2+)</name>
        <dbReference type="ChEBI" id="CHEBI:29108"/>
        <label>1</label>
    </ligand>
</feature>
<keyword evidence="20" id="KW-0472">Membrane</keyword>
<dbReference type="InterPro" id="IPR036383">
    <property type="entry name" value="TSP1_rpt_sf"/>
</dbReference>
<dbReference type="PANTHER" id="PTHR13723:SF142">
    <property type="entry name" value="A DISINTEGRIN AND METALLOPROTEINASE WITH THROMBOSPONDIN MOTIFS 7"/>
    <property type="match status" value="1"/>
</dbReference>
<feature type="binding site" evidence="16">
    <location>
        <position position="459"/>
    </location>
    <ligand>
        <name>Ca(2+)</name>
        <dbReference type="ChEBI" id="CHEBI:29108"/>
        <label>1</label>
    </ligand>
</feature>
<feature type="transmembrane region" description="Helical" evidence="20">
    <location>
        <begin position="7"/>
        <end position="28"/>
    </location>
</feature>
<reference evidence="23" key="1">
    <citation type="submission" date="2025-08" db="UniProtKB">
        <authorList>
            <consortium name="Ensembl"/>
        </authorList>
    </citation>
    <scope>IDENTIFICATION</scope>
</reference>
<feature type="binding site" evidence="16 18">
    <location>
        <position position="404"/>
    </location>
    <ligand>
        <name>Zn(2+)</name>
        <dbReference type="ChEBI" id="CHEBI:29105"/>
        <note>catalytic</note>
    </ligand>
</feature>
<dbReference type="GO" id="GO:0046872">
    <property type="term" value="F:metal ion binding"/>
    <property type="evidence" value="ECO:0007669"/>
    <property type="project" value="UniProtKB-KW"/>
</dbReference>
<keyword evidence="12" id="KW-0865">Zymogen</keyword>
<evidence type="ECO:0000313" key="23">
    <source>
        <dbReference type="Ensembl" id="ENSGMOP00000053459.1"/>
    </source>
</evidence>
<feature type="disulfide bond" evidence="17">
    <location>
        <begin position="359"/>
        <end position="366"/>
    </location>
</feature>
<keyword evidence="2" id="KW-0964">Secreted</keyword>
<evidence type="ECO:0000256" key="18">
    <source>
        <dbReference type="PROSITE-ProRule" id="PRU00276"/>
    </source>
</evidence>
<feature type="compositionally biased region" description="Low complexity" evidence="19">
    <location>
        <begin position="1316"/>
        <end position="1327"/>
    </location>
</feature>
<evidence type="ECO:0000256" key="13">
    <source>
        <dbReference type="ARBA" id="ARBA00023157"/>
    </source>
</evidence>
<dbReference type="Pfam" id="PF05986">
    <property type="entry name" value="ADAMTS_spacer1"/>
    <property type="match status" value="1"/>
</dbReference>
<dbReference type="InterPro" id="IPR050439">
    <property type="entry name" value="ADAMTS_ADAMTS-like"/>
</dbReference>
<feature type="disulfide bond" evidence="17">
    <location>
        <begin position="497"/>
        <end position="515"/>
    </location>
</feature>
<keyword evidence="20" id="KW-1133">Transmembrane helix</keyword>
<reference evidence="23" key="2">
    <citation type="submission" date="2025-09" db="UniProtKB">
        <authorList>
            <consortium name="Ensembl"/>
        </authorList>
    </citation>
    <scope>IDENTIFICATION</scope>
</reference>
<keyword evidence="8" id="KW-0677">Repeat</keyword>
<keyword evidence="3" id="KW-0272">Extracellular matrix</keyword>
<keyword evidence="11" id="KW-0482">Metalloprotease</keyword>
<dbReference type="InterPro" id="IPR010909">
    <property type="entry name" value="PLAC"/>
</dbReference>
<keyword evidence="10 16" id="KW-0862">Zinc</keyword>
<evidence type="ECO:0000256" key="19">
    <source>
        <dbReference type="SAM" id="MobiDB-lite"/>
    </source>
</evidence>
<feature type="disulfide bond" evidence="17">
    <location>
        <begin position="330"/>
        <end position="384"/>
    </location>
</feature>
<evidence type="ECO:0000256" key="9">
    <source>
        <dbReference type="ARBA" id="ARBA00022801"/>
    </source>
</evidence>
<dbReference type="Pfam" id="PF19236">
    <property type="entry name" value="ADAMTS_CR_3"/>
    <property type="match status" value="1"/>
</dbReference>
<protein>
    <submittedName>
        <fullName evidence="23">A disintegrin and metalloproteinase with thrombospondin motifs 7-like</fullName>
    </submittedName>
</protein>
<feature type="domain" description="Peptidase M12B" evidence="21">
    <location>
        <begin position="254"/>
        <end position="464"/>
    </location>
</feature>
<feature type="disulfide bond" evidence="17">
    <location>
        <begin position="528"/>
        <end position="539"/>
    </location>
</feature>
<dbReference type="InterPro" id="IPR013273">
    <property type="entry name" value="ADAMTS/ADAMTS-like"/>
</dbReference>
<evidence type="ECO:0000256" key="4">
    <source>
        <dbReference type="ARBA" id="ARBA00022670"/>
    </source>
</evidence>
<feature type="binding site" evidence="16 18">
    <location>
        <position position="400"/>
    </location>
    <ligand>
        <name>Zn(2+)</name>
        <dbReference type="ChEBI" id="CHEBI:29105"/>
        <note>catalytic</note>
    </ligand>
</feature>
<dbReference type="GO" id="GO:0031012">
    <property type="term" value="C:extracellular matrix"/>
    <property type="evidence" value="ECO:0007669"/>
    <property type="project" value="TreeGrafter"/>
</dbReference>
<keyword evidence="5" id="KW-0165">Cleavage on pair of basic residues</keyword>
<dbReference type="InterPro" id="IPR041645">
    <property type="entry name" value="ADAMTS_CR_2"/>
</dbReference>
<dbReference type="PRINTS" id="PR01857">
    <property type="entry name" value="ADAMTSFAMILY"/>
</dbReference>
<keyword evidence="4" id="KW-0645">Protease</keyword>
<feature type="region of interest" description="Disordered" evidence="19">
    <location>
        <begin position="176"/>
        <end position="221"/>
    </location>
</feature>
<keyword evidence="7" id="KW-0732">Signal</keyword>
<feature type="binding site" evidence="16">
    <location>
        <position position="341"/>
    </location>
    <ligand>
        <name>Ca(2+)</name>
        <dbReference type="ChEBI" id="CHEBI:29108"/>
        <label>1</label>
    </ligand>
</feature>
<evidence type="ECO:0000256" key="6">
    <source>
        <dbReference type="ARBA" id="ARBA00022723"/>
    </source>
</evidence>
<feature type="region of interest" description="Disordered" evidence="19">
    <location>
        <begin position="1309"/>
        <end position="1334"/>
    </location>
</feature>
<keyword evidence="6 16" id="KW-0479">Metal-binding</keyword>
<evidence type="ECO:0000256" key="16">
    <source>
        <dbReference type="PIRSR" id="PIRSR613273-2"/>
    </source>
</evidence>
<comment type="caution">
    <text evidence="18">Lacks conserved residue(s) required for the propagation of feature annotation.</text>
</comment>
<dbReference type="InterPro" id="IPR002870">
    <property type="entry name" value="Peptidase_M12B_N"/>
</dbReference>
<name>A0A8C5BVJ7_GADMO</name>
<dbReference type="PROSITE" id="PS50092">
    <property type="entry name" value="TSP1"/>
    <property type="match status" value="7"/>
</dbReference>
<dbReference type="PROSITE" id="PS50900">
    <property type="entry name" value="PLAC"/>
    <property type="match status" value="1"/>
</dbReference>
<dbReference type="Gene3D" id="2.20.100.10">
    <property type="entry name" value="Thrombospondin type-1 (TSP1) repeat"/>
    <property type="match status" value="6"/>
</dbReference>
<keyword evidence="9" id="KW-0378">Hydrolase</keyword>
<dbReference type="Pfam" id="PF00090">
    <property type="entry name" value="TSP_1"/>
    <property type="match status" value="1"/>
</dbReference>
<comment type="subcellular location">
    <subcellularLocation>
        <location evidence="1">Secreted</location>
        <location evidence="1">Extracellular space</location>
        <location evidence="1">Extracellular matrix</location>
    </subcellularLocation>
</comment>
<evidence type="ECO:0000256" key="10">
    <source>
        <dbReference type="ARBA" id="ARBA00022833"/>
    </source>
</evidence>
<dbReference type="InterPro" id="IPR045371">
    <property type="entry name" value="ADAMTS_CR_3"/>
</dbReference>
<evidence type="ECO:0000259" key="22">
    <source>
        <dbReference type="PROSITE" id="PS50900"/>
    </source>
</evidence>
<evidence type="ECO:0000256" key="3">
    <source>
        <dbReference type="ARBA" id="ARBA00022530"/>
    </source>
</evidence>
<gene>
    <name evidence="23" type="primary">LOC115558321</name>
</gene>
<dbReference type="Pfam" id="PF19030">
    <property type="entry name" value="TSP1_ADAMTS"/>
    <property type="match status" value="7"/>
</dbReference>
<dbReference type="GeneTree" id="ENSGT00940000159819"/>
<keyword evidence="16" id="KW-0106">Calcium</keyword>
<comment type="cofactor">
    <cofactor evidence="16">
        <name>Zn(2+)</name>
        <dbReference type="ChEBI" id="CHEBI:29105"/>
    </cofactor>
    <text evidence="16">Binds 1 zinc ion per subunit.</text>
</comment>
<evidence type="ECO:0000256" key="8">
    <source>
        <dbReference type="ARBA" id="ARBA00022737"/>
    </source>
</evidence>
<dbReference type="InterPro" id="IPR006586">
    <property type="entry name" value="ADAM_Cys-rich"/>
</dbReference>
<dbReference type="GO" id="GO:0006508">
    <property type="term" value="P:proteolysis"/>
    <property type="evidence" value="ECO:0007669"/>
    <property type="project" value="UniProtKB-KW"/>
</dbReference>
<dbReference type="Pfam" id="PF17771">
    <property type="entry name" value="ADAMTS_CR_2"/>
    <property type="match status" value="1"/>
</dbReference>
<feature type="disulfide bond" evidence="17">
    <location>
        <begin position="486"/>
        <end position="509"/>
    </location>
</feature>
<feature type="binding site" evidence="16">
    <location>
        <position position="462"/>
    </location>
    <ligand>
        <name>Ca(2+)</name>
        <dbReference type="ChEBI" id="CHEBI:29108"/>
        <label>2</label>
    </ligand>
</feature>
<dbReference type="Gene3D" id="2.60.120.830">
    <property type="match status" value="1"/>
</dbReference>
<dbReference type="InterPro" id="IPR024079">
    <property type="entry name" value="MetalloPept_cat_dom_sf"/>
</dbReference>
<organism evidence="23 24">
    <name type="scientific">Gadus morhua</name>
    <name type="common">Atlantic cod</name>
    <dbReference type="NCBI Taxonomy" id="8049"/>
    <lineage>
        <taxon>Eukaryota</taxon>
        <taxon>Metazoa</taxon>
        <taxon>Chordata</taxon>
        <taxon>Craniata</taxon>
        <taxon>Vertebrata</taxon>
        <taxon>Euteleostomi</taxon>
        <taxon>Actinopterygii</taxon>
        <taxon>Neopterygii</taxon>
        <taxon>Teleostei</taxon>
        <taxon>Neoteleostei</taxon>
        <taxon>Acanthomorphata</taxon>
        <taxon>Zeiogadaria</taxon>
        <taxon>Gadariae</taxon>
        <taxon>Gadiformes</taxon>
        <taxon>Gadoidei</taxon>
        <taxon>Gadidae</taxon>
        <taxon>Gadus</taxon>
    </lineage>
</organism>
<dbReference type="Gene3D" id="3.40.1620.60">
    <property type="match status" value="1"/>
</dbReference>
<feature type="binding site" evidence="16 18">
    <location>
        <position position="410"/>
    </location>
    <ligand>
        <name>Zn(2+)</name>
        <dbReference type="ChEBI" id="CHEBI:29105"/>
        <note>catalytic</note>
    </ligand>
</feature>
<feature type="disulfide bond" evidence="17">
    <location>
        <begin position="504"/>
        <end position="534"/>
    </location>
</feature>
<dbReference type="CDD" id="cd04273">
    <property type="entry name" value="ZnMc_ADAMTS_like"/>
    <property type="match status" value="1"/>
</dbReference>
<evidence type="ECO:0000256" key="11">
    <source>
        <dbReference type="ARBA" id="ARBA00023049"/>
    </source>
</evidence>
<feature type="compositionally biased region" description="Polar residues" evidence="19">
    <location>
        <begin position="208"/>
        <end position="219"/>
    </location>
</feature>
<evidence type="ECO:0000256" key="12">
    <source>
        <dbReference type="ARBA" id="ARBA00023145"/>
    </source>
</evidence>
<dbReference type="PANTHER" id="PTHR13723">
    <property type="entry name" value="ADAMTS A DISINTEGRIN AND METALLOPROTEASE WITH THROMBOSPONDIN MOTIFS PROTEASE"/>
    <property type="match status" value="1"/>
</dbReference>
<feature type="disulfide bond" evidence="17">
    <location>
        <begin position="562"/>
        <end position="599"/>
    </location>
</feature>
<feature type="active site" evidence="15 18">
    <location>
        <position position="401"/>
    </location>
</feature>